<dbReference type="Proteomes" id="UP000789920">
    <property type="component" value="Unassembled WGS sequence"/>
</dbReference>
<keyword evidence="2" id="KW-1185">Reference proteome</keyword>
<feature type="non-terminal residue" evidence="1">
    <location>
        <position position="219"/>
    </location>
</feature>
<comment type="caution">
    <text evidence="1">The sequence shown here is derived from an EMBL/GenBank/DDBJ whole genome shotgun (WGS) entry which is preliminary data.</text>
</comment>
<organism evidence="1 2">
    <name type="scientific">Racocetra persica</name>
    <dbReference type="NCBI Taxonomy" id="160502"/>
    <lineage>
        <taxon>Eukaryota</taxon>
        <taxon>Fungi</taxon>
        <taxon>Fungi incertae sedis</taxon>
        <taxon>Mucoromycota</taxon>
        <taxon>Glomeromycotina</taxon>
        <taxon>Glomeromycetes</taxon>
        <taxon>Diversisporales</taxon>
        <taxon>Gigasporaceae</taxon>
        <taxon>Racocetra</taxon>
    </lineage>
</organism>
<name>A0ACA9M5J2_9GLOM</name>
<reference evidence="1" key="1">
    <citation type="submission" date="2021-06" db="EMBL/GenBank/DDBJ databases">
        <authorList>
            <person name="Kallberg Y."/>
            <person name="Tangrot J."/>
            <person name="Rosling A."/>
        </authorList>
    </citation>
    <scope>NUCLEOTIDE SEQUENCE</scope>
    <source>
        <strain evidence="1">MA461A</strain>
    </source>
</reference>
<sequence>MPCVSLLQKAICQLSCNKIVEGALTYLKATEDLLFFSQHRRKDISEDDYKFRTDKIKYFKSTIKQLNFKVKSLQDEINKLKKENKDLYKEMNNLSRNFGLIHLDENKEVLLGRKKQEIIDALHGIRKILDLYKNKYKSDMIEADPLKIVEIIEDEHLDIETKSILEIQEMDMIEADPSTKSTLEIQEIDMVKADPSTKSIFVKLEIQEMLAEIANNLSP</sequence>
<accession>A0ACA9M5J2</accession>
<proteinExistence type="predicted"/>
<dbReference type="EMBL" id="CAJVQC010006136">
    <property type="protein sequence ID" value="CAG8563489.1"/>
    <property type="molecule type" value="Genomic_DNA"/>
</dbReference>
<evidence type="ECO:0000313" key="2">
    <source>
        <dbReference type="Proteomes" id="UP000789920"/>
    </source>
</evidence>
<evidence type="ECO:0000313" key="1">
    <source>
        <dbReference type="EMBL" id="CAG8563489.1"/>
    </source>
</evidence>
<protein>
    <submittedName>
        <fullName evidence="1">35340_t:CDS:1</fullName>
    </submittedName>
</protein>
<gene>
    <name evidence="1" type="ORF">RPERSI_LOCUS4464</name>
</gene>